<dbReference type="PANTHER" id="PTHR30408:SF12">
    <property type="entry name" value="TYPE I RESTRICTION ENZYME MJAVIII SPECIFICITY SUBUNIT"/>
    <property type="match status" value="1"/>
</dbReference>
<reference evidence="5" key="1">
    <citation type="submission" date="2024-06" db="EMBL/GenBank/DDBJ databases">
        <authorList>
            <person name="Sun Y."/>
        </authorList>
    </citation>
    <scope>NUCLEOTIDE SEQUENCE</scope>
    <source>
        <strain evidence="5">IGA1.0</strain>
    </source>
</reference>
<dbReference type="CDD" id="cd17249">
    <property type="entry name" value="RMtype1_S_EcoR124I-TRD2-CR2_like"/>
    <property type="match status" value="1"/>
</dbReference>
<gene>
    <name evidence="5" type="ORF">ABNK63_09045</name>
</gene>
<dbReference type="REBASE" id="838806">
    <property type="entry name" value="S.RspIGA10ORF9050P"/>
</dbReference>
<dbReference type="GO" id="GO:0004519">
    <property type="term" value="F:endonuclease activity"/>
    <property type="evidence" value="ECO:0007669"/>
    <property type="project" value="UniProtKB-KW"/>
</dbReference>
<dbReference type="Pfam" id="PF01420">
    <property type="entry name" value="Methylase_S"/>
    <property type="match status" value="1"/>
</dbReference>
<keyword evidence="5" id="KW-0540">Nuclease</keyword>
<name>A0AAU7QIJ0_9GAMM</name>
<dbReference type="GO" id="GO:0009307">
    <property type="term" value="P:DNA restriction-modification system"/>
    <property type="evidence" value="ECO:0007669"/>
    <property type="project" value="UniProtKB-KW"/>
</dbReference>
<proteinExistence type="inferred from homology"/>
<dbReference type="CDD" id="cd17253">
    <property type="entry name" value="RMtype1_S_Eco933I-TRD2-CR2_like"/>
    <property type="match status" value="1"/>
</dbReference>
<evidence type="ECO:0000259" key="4">
    <source>
        <dbReference type="Pfam" id="PF01420"/>
    </source>
</evidence>
<dbReference type="Gene3D" id="3.90.220.20">
    <property type="entry name" value="DNA methylase specificity domains"/>
    <property type="match status" value="2"/>
</dbReference>
<dbReference type="EC" id="3.1.21.-" evidence="5"/>
<dbReference type="GO" id="GO:0016787">
    <property type="term" value="F:hydrolase activity"/>
    <property type="evidence" value="ECO:0007669"/>
    <property type="project" value="UniProtKB-KW"/>
</dbReference>
<feature type="domain" description="Type I restriction modification DNA specificity" evidence="4">
    <location>
        <begin position="27"/>
        <end position="191"/>
    </location>
</feature>
<dbReference type="PANTHER" id="PTHR30408">
    <property type="entry name" value="TYPE-1 RESTRICTION ENZYME ECOKI SPECIFICITY PROTEIN"/>
    <property type="match status" value="1"/>
</dbReference>
<sequence>MSLPRYPEYKDSGVPWIGNVPAHWLPLKVKAFADFCGGGTPSRDNLAFWNGDIPWVSPKDMKSERITGAEECITPEGLSSSSSSMVDAGRLLMVVRSGILKHTIPVAINVVPVAMNQDMKALRFSEQLVTSDFFLRWVQGLNDVLLLAWAKQGATVESIEHTYLAETTVPLPPLAEQSAIAAFLDRETGKIDALIGEQEKLLTLLAEKRQATISHAVTRGLNPNAPMKDSGLPWLGEVPAHWKVVRLKFIASVQTGIAKGKDVTGRDTVTVPYLRVANVQDGFLKLDEVALIEVEPTQVERYRLLPGDVLMNEGGDFDKLGRGAIWHGEIEDCIHQNHVFAVRPHNVRPAWLNQVTSSEYAQFYFIGRSKQSTNLASISSTNVMELPVVLPPDDEQADILDWIQFEAERFNRLESEVNQALLLLKERRSALIAAAVTGKIDVRGQPLAMEDSCS</sequence>
<dbReference type="InterPro" id="IPR052021">
    <property type="entry name" value="Type-I_RS_S_subunit"/>
</dbReference>
<accession>A0AAU7QIJ0</accession>
<evidence type="ECO:0000256" key="3">
    <source>
        <dbReference type="ARBA" id="ARBA00023125"/>
    </source>
</evidence>
<dbReference type="EMBL" id="CP157948">
    <property type="protein sequence ID" value="XBS88568.1"/>
    <property type="molecule type" value="Genomic_DNA"/>
</dbReference>
<keyword evidence="5" id="KW-0378">Hydrolase</keyword>
<dbReference type="Gene3D" id="1.10.287.1120">
    <property type="entry name" value="Bipartite methylase S protein"/>
    <property type="match status" value="1"/>
</dbReference>
<keyword evidence="3" id="KW-0238">DNA-binding</keyword>
<organism evidence="5">
    <name type="scientific">Rhodanobacter sp. IGA1.0</name>
    <dbReference type="NCBI Taxonomy" id="3158582"/>
    <lineage>
        <taxon>Bacteria</taxon>
        <taxon>Pseudomonadati</taxon>
        <taxon>Pseudomonadota</taxon>
        <taxon>Gammaproteobacteria</taxon>
        <taxon>Lysobacterales</taxon>
        <taxon>Rhodanobacteraceae</taxon>
        <taxon>Rhodanobacter</taxon>
    </lineage>
</organism>
<protein>
    <submittedName>
        <fullName evidence="5">Restriction endonuclease subunit S</fullName>
        <ecNumber evidence="5">3.1.21.-</ecNumber>
    </submittedName>
</protein>
<evidence type="ECO:0000313" key="5">
    <source>
        <dbReference type="EMBL" id="XBS88568.1"/>
    </source>
</evidence>
<evidence type="ECO:0000256" key="1">
    <source>
        <dbReference type="ARBA" id="ARBA00010923"/>
    </source>
</evidence>
<evidence type="ECO:0000256" key="2">
    <source>
        <dbReference type="ARBA" id="ARBA00022747"/>
    </source>
</evidence>
<comment type="similarity">
    <text evidence="1">Belongs to the type-I restriction system S methylase family.</text>
</comment>
<dbReference type="InterPro" id="IPR000055">
    <property type="entry name" value="Restrct_endonuc_typeI_TRD"/>
</dbReference>
<dbReference type="InterPro" id="IPR044946">
    <property type="entry name" value="Restrct_endonuc_typeI_TRD_sf"/>
</dbReference>
<keyword evidence="2" id="KW-0680">Restriction system</keyword>
<dbReference type="AlphaFoldDB" id="A0AAU7QIJ0"/>
<keyword evidence="5" id="KW-0255">Endonuclease</keyword>
<dbReference type="SUPFAM" id="SSF116734">
    <property type="entry name" value="DNA methylase specificity domain"/>
    <property type="match status" value="2"/>
</dbReference>
<dbReference type="RefSeq" id="WP_350015438.1">
    <property type="nucleotide sequence ID" value="NZ_CP157948.1"/>
</dbReference>
<dbReference type="GO" id="GO:0003677">
    <property type="term" value="F:DNA binding"/>
    <property type="evidence" value="ECO:0007669"/>
    <property type="project" value="UniProtKB-KW"/>
</dbReference>